<gene>
    <name evidence="2" type="ORF">MM59RIKEN_20660</name>
</gene>
<dbReference type="Proteomes" id="UP000679848">
    <property type="component" value="Chromosome"/>
</dbReference>
<accession>A0A810QET3</accession>
<dbReference type="InterPro" id="IPR028976">
    <property type="entry name" value="CheC-like_sf"/>
</dbReference>
<reference evidence="2" key="1">
    <citation type="submission" date="2020-09" db="EMBL/GenBank/DDBJ databases">
        <title>New species isolated from human feces.</title>
        <authorList>
            <person name="Kitahara M."/>
            <person name="Shigeno Y."/>
            <person name="Shime M."/>
            <person name="Matsumoto Y."/>
            <person name="Nakamura S."/>
            <person name="Motooka D."/>
            <person name="Fukuoka S."/>
            <person name="Nishikawa H."/>
            <person name="Benno Y."/>
        </authorList>
    </citation>
    <scope>NUCLEOTIDE SEQUENCE</scope>
    <source>
        <strain evidence="2">MM59</strain>
    </source>
</reference>
<evidence type="ECO:0000256" key="1">
    <source>
        <dbReference type="ARBA" id="ARBA00022500"/>
    </source>
</evidence>
<protein>
    <recommendedName>
        <fullName evidence="4">Chemotaxis protein CheX</fullName>
    </recommendedName>
</protein>
<proteinExistence type="predicted"/>
<name>A0A810QET3_9FIRM</name>
<dbReference type="AlphaFoldDB" id="A0A810QET3"/>
<keyword evidence="3" id="KW-1185">Reference proteome</keyword>
<evidence type="ECO:0000313" key="2">
    <source>
        <dbReference type="EMBL" id="BCK84747.1"/>
    </source>
</evidence>
<dbReference type="GO" id="GO:0006935">
    <property type="term" value="P:chemotaxis"/>
    <property type="evidence" value="ECO:0007669"/>
    <property type="project" value="UniProtKB-KW"/>
</dbReference>
<evidence type="ECO:0000313" key="3">
    <source>
        <dbReference type="Proteomes" id="UP000679848"/>
    </source>
</evidence>
<dbReference type="SUPFAM" id="SSF103039">
    <property type="entry name" value="CheC-like"/>
    <property type="match status" value="1"/>
</dbReference>
<evidence type="ECO:0008006" key="4">
    <source>
        <dbReference type="Google" id="ProtNLM"/>
    </source>
</evidence>
<dbReference type="RefSeq" id="WP_187029505.1">
    <property type="nucleotide sequence ID" value="NZ_AP023420.1"/>
</dbReference>
<keyword evidence="1" id="KW-0145">Chemotaxis</keyword>
<dbReference type="Gene3D" id="3.40.1550.10">
    <property type="entry name" value="CheC-like"/>
    <property type="match status" value="1"/>
</dbReference>
<organism evidence="2 3">
    <name type="scientific">Pusillibacter faecalis</name>
    <dbReference type="NCBI Taxonomy" id="2714358"/>
    <lineage>
        <taxon>Bacteria</taxon>
        <taxon>Bacillati</taxon>
        <taxon>Bacillota</taxon>
        <taxon>Clostridia</taxon>
        <taxon>Eubacteriales</taxon>
        <taxon>Oscillospiraceae</taxon>
        <taxon>Pusillibacter</taxon>
    </lineage>
</organism>
<dbReference type="EMBL" id="AP023420">
    <property type="protein sequence ID" value="BCK84747.1"/>
    <property type="molecule type" value="Genomic_DNA"/>
</dbReference>
<dbReference type="KEGG" id="pfaa:MM59RIKEN_20660"/>
<sequence length="169" mass="19270">MEAVCDCDWVNQMAGTLVCEIIELMAGIQLQHHPAWEHTARERDIDAIYGFVEGDFPMKLRFLAEPRMLSRLARNMLGSEPEEGEAQEYAMEFFNILCGRFISELYKATETTARFFPTRYEASPNPTGLGEDTSLSTVYFISDEQELAAFSWTAEVVNDLLRRSMHGQV</sequence>